<reference evidence="3" key="2">
    <citation type="submission" date="2025-08" db="UniProtKB">
        <authorList>
            <consortium name="Ensembl"/>
        </authorList>
    </citation>
    <scope>IDENTIFICATION</scope>
</reference>
<keyword evidence="4" id="KW-1185">Reference proteome</keyword>
<evidence type="ECO:0000313" key="4">
    <source>
        <dbReference type="Proteomes" id="UP000005226"/>
    </source>
</evidence>
<feature type="region of interest" description="Disordered" evidence="1">
    <location>
        <begin position="1"/>
        <end position="22"/>
    </location>
</feature>
<proteinExistence type="predicted"/>
<reference evidence="3" key="3">
    <citation type="submission" date="2025-09" db="UniProtKB">
        <authorList>
            <consortium name="Ensembl"/>
        </authorList>
    </citation>
    <scope>IDENTIFICATION</scope>
</reference>
<dbReference type="Pfam" id="PF02845">
    <property type="entry name" value="CUE"/>
    <property type="match status" value="1"/>
</dbReference>
<dbReference type="InterPro" id="IPR041800">
    <property type="entry name" value="ASCC2_CUE"/>
</dbReference>
<feature type="domain" description="CUE" evidence="2">
    <location>
        <begin position="471"/>
        <end position="514"/>
    </location>
</feature>
<dbReference type="PANTHER" id="PTHR21494">
    <property type="entry name" value="ACTIVATING SIGNAL COINTEGRATOR 1 COMPLEX SUBUNIT 2 ASC-1 COMPLEX SUBUNIT P100"/>
    <property type="match status" value="1"/>
</dbReference>
<reference evidence="3 4" key="1">
    <citation type="journal article" date="2011" name="Genome Biol. Evol.">
        <title>Integration of the genetic map and genome assembly of fugu facilitates insights into distinct features of genome evolution in teleosts and mammals.</title>
        <authorList>
            <person name="Kai W."/>
            <person name="Kikuchi K."/>
            <person name="Tohari S."/>
            <person name="Chew A.K."/>
            <person name="Tay A."/>
            <person name="Fujiwara A."/>
            <person name="Hosoya S."/>
            <person name="Suetake H."/>
            <person name="Naruse K."/>
            <person name="Brenner S."/>
            <person name="Suzuki Y."/>
            <person name="Venkatesh B."/>
        </authorList>
    </citation>
    <scope>NUCLEOTIDE SEQUENCE [LARGE SCALE GENOMIC DNA]</scope>
</reference>
<dbReference type="PANTHER" id="PTHR21494:SF0">
    <property type="entry name" value="ACTIVATING SIGNAL COINTEGRATOR 1 COMPLEX SUBUNIT 2"/>
    <property type="match status" value="1"/>
</dbReference>
<name>A0A674NZM7_TAKRU</name>
<dbReference type="SUPFAM" id="SSF46934">
    <property type="entry name" value="UBA-like"/>
    <property type="match status" value="1"/>
</dbReference>
<sequence length="741" mass="84784">MACARVPLDEQQVTEPGPSGQEHTLPALVRECTVPFHTDILTLKRSALLFLKETLLITTLVLSVENQHPVRKEERCFVPYKPPPEDGSPAQLEEFLEHAKFITEDLDWLLTLPHDKFWCQVVFDESLQKCLDSYLHHAPRSLDLTTLPSSSVADMQRSIHRAVFLTFLRMATHKESKDNFITPAVFGEIIYDNFLFDIPKILDLCVLFGKGNGQLLHKMIENIFTQQPSYYSDLEETVPTVLQVFETILEKCGLRCEGATALEPMKLSTQQPTSLTMSQQELADLILYLCDSTTTIHAFLDIFPAACSTFHSYSFLSRLSSFYETVVPELEKAVRKRNFDDKSLREDLWKRLSHSCRKMVEMAHLLLHHTCLQPILEGGENVQTCAEEVLQHFTSFLTEKRFVCDYDEQFNIADDVSLLQQAVPVIDETRTSYLLQGVQSAWDSAGRRKPQKSFPLLGTPQGTVCSLSGAEVDSLLFAIKDLLPDLGDGFLLACLQEYNYNSEMVINNILEDRLPAALNKLDRAMPRYSFMTEDLPDLLNNRSSVFDDDEFDVFRRDQVDMSRIWKGKRKGESTQEMLNDKQHIAEQRARYQTYETVVDEILIEPGESSYDDTYDMNQVGANDLDRDSLLNRRPFTVPQVLRKGTQVEDDEEEEDEEEPIPFVQDPALLRERAEARRAAIHQRKGFRPERPSNVVGKPKGQGQTLETALDRRKKEASKSRTSNHSRRTMADRKRNKGMIPS</sequence>
<feature type="compositionally biased region" description="Acidic residues" evidence="1">
    <location>
        <begin position="647"/>
        <end position="659"/>
    </location>
</feature>
<dbReference type="InterPro" id="IPR003892">
    <property type="entry name" value="CUE"/>
</dbReference>
<protein>
    <submittedName>
        <fullName evidence="3">Activating signal cointegrator 1 complex subunit 2</fullName>
    </submittedName>
</protein>
<dbReference type="CDD" id="cd14364">
    <property type="entry name" value="CUE_ASCC2"/>
    <property type="match status" value="1"/>
</dbReference>
<feature type="compositionally biased region" description="Basic and acidic residues" evidence="1">
    <location>
        <begin position="708"/>
        <end position="718"/>
    </location>
</feature>
<dbReference type="SMART" id="SM00546">
    <property type="entry name" value="CUE"/>
    <property type="match status" value="1"/>
</dbReference>
<dbReference type="Ensembl" id="ENSTRUT00000076142.1">
    <property type="protein sequence ID" value="ENSTRUP00000078811.1"/>
    <property type="gene ID" value="ENSTRUG00000015035.3"/>
</dbReference>
<evidence type="ECO:0000313" key="3">
    <source>
        <dbReference type="Ensembl" id="ENSTRUP00000078811.1"/>
    </source>
</evidence>
<evidence type="ECO:0000256" key="1">
    <source>
        <dbReference type="SAM" id="MobiDB-lite"/>
    </source>
</evidence>
<dbReference type="Gene3D" id="1.10.8.10">
    <property type="entry name" value="DNA helicase RuvA subunit, C-terminal domain"/>
    <property type="match status" value="1"/>
</dbReference>
<dbReference type="InterPro" id="IPR052586">
    <property type="entry name" value="ASCC2"/>
</dbReference>
<dbReference type="PROSITE" id="PS51140">
    <property type="entry name" value="CUE"/>
    <property type="match status" value="1"/>
</dbReference>
<accession>A0A674NZM7</accession>
<feature type="compositionally biased region" description="Basic and acidic residues" evidence="1">
    <location>
        <begin position="668"/>
        <end position="677"/>
    </location>
</feature>
<dbReference type="GO" id="GO:0006355">
    <property type="term" value="P:regulation of DNA-templated transcription"/>
    <property type="evidence" value="ECO:0007669"/>
    <property type="project" value="TreeGrafter"/>
</dbReference>
<feature type="region of interest" description="Disordered" evidence="1">
    <location>
        <begin position="640"/>
        <end position="741"/>
    </location>
</feature>
<evidence type="ECO:0000259" key="2">
    <source>
        <dbReference type="PROSITE" id="PS51140"/>
    </source>
</evidence>
<gene>
    <name evidence="3" type="primary">ascc2</name>
</gene>
<dbReference type="Proteomes" id="UP000005226">
    <property type="component" value="Chromosome 21"/>
</dbReference>
<dbReference type="InterPro" id="IPR009060">
    <property type="entry name" value="UBA-like_sf"/>
</dbReference>
<dbReference type="GO" id="GO:0043130">
    <property type="term" value="F:ubiquitin binding"/>
    <property type="evidence" value="ECO:0007669"/>
    <property type="project" value="InterPro"/>
</dbReference>
<dbReference type="AlphaFoldDB" id="A0A674NZM7"/>
<dbReference type="GeneTree" id="ENSGT00390000018806"/>
<organism evidence="3 4">
    <name type="scientific">Takifugu rubripes</name>
    <name type="common">Japanese pufferfish</name>
    <name type="synonym">Fugu rubripes</name>
    <dbReference type="NCBI Taxonomy" id="31033"/>
    <lineage>
        <taxon>Eukaryota</taxon>
        <taxon>Metazoa</taxon>
        <taxon>Chordata</taxon>
        <taxon>Craniata</taxon>
        <taxon>Vertebrata</taxon>
        <taxon>Euteleostomi</taxon>
        <taxon>Actinopterygii</taxon>
        <taxon>Neopterygii</taxon>
        <taxon>Teleostei</taxon>
        <taxon>Neoteleostei</taxon>
        <taxon>Acanthomorphata</taxon>
        <taxon>Eupercaria</taxon>
        <taxon>Tetraodontiformes</taxon>
        <taxon>Tetradontoidea</taxon>
        <taxon>Tetraodontidae</taxon>
        <taxon>Takifugu</taxon>
    </lineage>
</organism>